<reference evidence="6 7" key="1">
    <citation type="submission" date="2022-04" db="EMBL/GenBank/DDBJ databases">
        <title>Streptomyces sp. nov. LCR6-01 isolated from Lichen of Dirinaria sp.</title>
        <authorList>
            <person name="Kanchanasin P."/>
            <person name="Tanasupawat S."/>
            <person name="Phongsopitanun W."/>
        </authorList>
    </citation>
    <scope>NUCLEOTIDE SEQUENCE [LARGE SCALE GENOMIC DNA]</scope>
    <source>
        <strain evidence="6 7">LCR6-01</strain>
    </source>
</reference>
<accession>A0ABT0IH66</accession>
<dbReference type="PANTHER" id="PTHR22762">
    <property type="entry name" value="ALPHA-GLUCOSIDASE"/>
    <property type="match status" value="1"/>
</dbReference>
<dbReference type="PROSITE" id="PS50231">
    <property type="entry name" value="RICIN_B_LECTIN"/>
    <property type="match status" value="1"/>
</dbReference>
<sequence length="913" mass="97040">MSPTRRWIALLVSLVALAGAALAAPPAASAATTTIGNLTSVTQSGSTFTLAAGADRVRVSFLKPDVFRIWLGPGGSFTDPGAGDILTRTDFGAVQATSTDAGDHYRLATGSVVLRAYKTPLRFALYKADNSTLIWQESAGLSWGDGTARQRLARGASEQFYGTGLRLGQWALRDKTVPVAIDNKWNENNNASPAPFYMSTAGYGVVRNTWAPGSYGFGPTVTTTHNENRFDAVYFAGAGLKDVLNRYTDVTGKPFLAPIYGFEMGHADCWNASSPDYQGDHDRADHQRTPDVVKYADQARAKDMPSGWFLPNDGYGCEYVDLPNTVKQLAQRGFKTGLWTQRSLGNIGWEVGTAGTRMVKTDVAWVGGGYRDAFQGVKSAVAGIEDNSDARRFVWTVDGWAGTQRNAVVWTGDTEGDWDNMRWHVPAVTGAGLSALNYAAGDVDGIFGGSPDTYARDLQWKAFTPALMSMSGWGATNPGAGYQDKQPWRFDDAHTAINRKYLKLRQRLLPYLYTMSKVAADTGVPSTRAMVLEYPNDPVAQGNATSQQFMAGDAFLVAPVTSAGSTRSGIYLPEGTWTDYWTGTVYQGPGTFNGYSAPLDRLPLFVKSGSIVPMQPAMNHTGEKPKTPITFDVYPRGTSSFELYEDDGVTRAHQNGASARQKATVTAPASGTGTVRVDVGASVGTFTGKQASRAYEMEVHLASAPSSVALGSTALTRHTTRAAFDAAATGWFFDSADRSGVLRVKAGTQSTSSAFSVTVSGAALPTPKAIPGGSADPVTGTFSLVNDGTSLAADVPNSSTTAGTQLIQWSPTGNANQKWEISADADGTYRLRNQLSGLCADVTGSATTSGAAVVQYTCTGNANQKWRITRDGEGYQIKAQHSGLLLAPASSSSGAGLIQTTGTGAATQRWRLN</sequence>
<feature type="chain" id="PRO_5046780601" evidence="4">
    <location>
        <begin position="24"/>
        <end position="913"/>
    </location>
</feature>
<comment type="caution">
    <text evidence="6">The sequence shown here is derived from an EMBL/GenBank/DDBJ whole genome shotgun (WGS) entry which is preliminary data.</text>
</comment>
<dbReference type="InterPro" id="IPR000322">
    <property type="entry name" value="Glyco_hydro_31_TIM"/>
</dbReference>
<proteinExistence type="inferred from homology"/>
<dbReference type="SUPFAM" id="SSF51011">
    <property type="entry name" value="Glycosyl hydrolase domain"/>
    <property type="match status" value="1"/>
</dbReference>
<feature type="signal peptide" evidence="4">
    <location>
        <begin position="1"/>
        <end position="23"/>
    </location>
</feature>
<keyword evidence="4" id="KW-0732">Signal</keyword>
<gene>
    <name evidence="6" type="ORF">M1O15_25375</name>
</gene>
<dbReference type="CDD" id="cd14752">
    <property type="entry name" value="GH31_N"/>
    <property type="match status" value="1"/>
</dbReference>
<organism evidence="6 7">
    <name type="scientific">Streptomyces lichenis</name>
    <dbReference type="NCBI Taxonomy" id="2306967"/>
    <lineage>
        <taxon>Bacteria</taxon>
        <taxon>Bacillati</taxon>
        <taxon>Actinomycetota</taxon>
        <taxon>Actinomycetes</taxon>
        <taxon>Kitasatosporales</taxon>
        <taxon>Streptomycetaceae</taxon>
        <taxon>Streptomyces</taxon>
    </lineage>
</organism>
<feature type="domain" description="Ricin B lectin" evidence="5">
    <location>
        <begin position="779"/>
        <end position="913"/>
    </location>
</feature>
<dbReference type="Gene3D" id="2.60.40.1760">
    <property type="entry name" value="glycosyl hydrolase (family 31)"/>
    <property type="match status" value="1"/>
</dbReference>
<dbReference type="SUPFAM" id="SSF50370">
    <property type="entry name" value="Ricin B-like lectins"/>
    <property type="match status" value="1"/>
</dbReference>
<dbReference type="Pfam" id="PF14200">
    <property type="entry name" value="RicinB_lectin_2"/>
    <property type="match status" value="1"/>
</dbReference>
<dbReference type="SUPFAM" id="SSF74650">
    <property type="entry name" value="Galactose mutarotase-like"/>
    <property type="match status" value="1"/>
</dbReference>
<dbReference type="PANTHER" id="PTHR22762:SF166">
    <property type="entry name" value="ALPHA-GLUCOSIDASE"/>
    <property type="match status" value="1"/>
</dbReference>
<dbReference type="Pfam" id="PF13802">
    <property type="entry name" value="Gal_mutarotas_2"/>
    <property type="match status" value="1"/>
</dbReference>
<name>A0ABT0IH66_9ACTN</name>
<dbReference type="InterPro" id="IPR013780">
    <property type="entry name" value="Glyco_hydro_b"/>
</dbReference>
<evidence type="ECO:0000259" key="5">
    <source>
        <dbReference type="SMART" id="SM00458"/>
    </source>
</evidence>
<evidence type="ECO:0000256" key="4">
    <source>
        <dbReference type="SAM" id="SignalP"/>
    </source>
</evidence>
<evidence type="ECO:0000313" key="6">
    <source>
        <dbReference type="EMBL" id="MCK8680667.1"/>
    </source>
</evidence>
<dbReference type="Pfam" id="PF17137">
    <property type="entry name" value="DUF5110"/>
    <property type="match status" value="1"/>
</dbReference>
<keyword evidence="2" id="KW-0326">Glycosidase</keyword>
<dbReference type="Gene3D" id="3.20.20.80">
    <property type="entry name" value="Glycosidases"/>
    <property type="match status" value="1"/>
</dbReference>
<evidence type="ECO:0000256" key="2">
    <source>
        <dbReference type="RuleBase" id="RU361185"/>
    </source>
</evidence>
<dbReference type="RefSeq" id="WP_248636489.1">
    <property type="nucleotide sequence ID" value="NZ_JALPTH010000029.1"/>
</dbReference>
<dbReference type="SUPFAM" id="SSF51445">
    <property type="entry name" value="(Trans)glycosidases"/>
    <property type="match status" value="1"/>
</dbReference>
<dbReference type="InterPro" id="IPR035992">
    <property type="entry name" value="Ricin_B-like_lectins"/>
</dbReference>
<evidence type="ECO:0000313" key="7">
    <source>
        <dbReference type="Proteomes" id="UP001522868"/>
    </source>
</evidence>
<dbReference type="InterPro" id="IPR048395">
    <property type="entry name" value="Glyco_hydro_31_C"/>
</dbReference>
<dbReference type="InterPro" id="IPR011013">
    <property type="entry name" value="Gal_mutarotase_sf_dom"/>
</dbReference>
<dbReference type="SMART" id="SM00458">
    <property type="entry name" value="RICIN"/>
    <property type="match status" value="1"/>
</dbReference>
<keyword evidence="7" id="KW-1185">Reference proteome</keyword>
<dbReference type="InterPro" id="IPR033403">
    <property type="entry name" value="DUF5110"/>
</dbReference>
<dbReference type="Proteomes" id="UP001522868">
    <property type="component" value="Unassembled WGS sequence"/>
</dbReference>
<dbReference type="CDD" id="cd00161">
    <property type="entry name" value="beta-trefoil_Ricin-like"/>
    <property type="match status" value="1"/>
</dbReference>
<protein>
    <submittedName>
        <fullName evidence="6">RICIN domain-containing protein</fullName>
    </submittedName>
</protein>
<comment type="similarity">
    <text evidence="1 2">Belongs to the glycosyl hydrolase 31 family.</text>
</comment>
<evidence type="ECO:0000256" key="3">
    <source>
        <dbReference type="SAM" id="MobiDB-lite"/>
    </source>
</evidence>
<dbReference type="Gene3D" id="2.60.40.1180">
    <property type="entry name" value="Golgi alpha-mannosidase II"/>
    <property type="match status" value="2"/>
</dbReference>
<evidence type="ECO:0000256" key="1">
    <source>
        <dbReference type="ARBA" id="ARBA00007806"/>
    </source>
</evidence>
<keyword evidence="2" id="KW-0378">Hydrolase</keyword>
<dbReference type="InterPro" id="IPR017853">
    <property type="entry name" value="GH"/>
</dbReference>
<dbReference type="InterPro" id="IPR025887">
    <property type="entry name" value="Glyco_hydro_31_N_dom"/>
</dbReference>
<dbReference type="Gene3D" id="2.80.10.50">
    <property type="match status" value="2"/>
</dbReference>
<dbReference type="InterPro" id="IPR000772">
    <property type="entry name" value="Ricin_B_lectin"/>
</dbReference>
<dbReference type="Pfam" id="PF01055">
    <property type="entry name" value="Glyco_hydro_31_2nd"/>
    <property type="match status" value="1"/>
</dbReference>
<dbReference type="EMBL" id="JALPTH010000029">
    <property type="protein sequence ID" value="MCK8680667.1"/>
    <property type="molecule type" value="Genomic_DNA"/>
</dbReference>
<dbReference type="Pfam" id="PF21365">
    <property type="entry name" value="Glyco_hydro_31_3rd"/>
    <property type="match status" value="1"/>
</dbReference>
<feature type="region of interest" description="Disordered" evidence="3">
    <location>
        <begin position="891"/>
        <end position="913"/>
    </location>
</feature>